<name>A0AAI9Y3Y3_9PEZI</name>
<keyword evidence="2" id="KW-1185">Reference proteome</keyword>
<evidence type="ECO:0000313" key="1">
    <source>
        <dbReference type="EMBL" id="KAK1473034.1"/>
    </source>
</evidence>
<sequence>MERSQGVAVPPTRKGLVRGIWSRKHTWSCQSLTSEKVGIPGRHFCEYVLPLSGTGWTWAHGFRAVLRIRASQSLIVYGSLVTVTSQLTDG</sequence>
<dbReference type="EMBL" id="MPDP01000179">
    <property type="protein sequence ID" value="KAK1473034.1"/>
    <property type="molecule type" value="Genomic_DNA"/>
</dbReference>
<comment type="caution">
    <text evidence="1">The sequence shown here is derived from an EMBL/GenBank/DDBJ whole genome shotgun (WGS) entry which is preliminary data.</text>
</comment>
<accession>A0AAI9Y3Y3</accession>
<dbReference type="AlphaFoldDB" id="A0AAI9Y3Y3"/>
<dbReference type="Proteomes" id="UP001239213">
    <property type="component" value="Unassembled WGS sequence"/>
</dbReference>
<proteinExistence type="predicted"/>
<gene>
    <name evidence="1" type="ORF">CCUS01_05641</name>
</gene>
<reference evidence="1" key="1">
    <citation type="submission" date="2016-11" db="EMBL/GenBank/DDBJ databases">
        <title>The genome sequence of Colletotrichum cuscutae.</title>
        <authorList>
            <person name="Baroncelli R."/>
        </authorList>
    </citation>
    <scope>NUCLEOTIDE SEQUENCE</scope>
    <source>
        <strain evidence="1">IMI 304802</strain>
    </source>
</reference>
<evidence type="ECO:0000313" key="2">
    <source>
        <dbReference type="Proteomes" id="UP001239213"/>
    </source>
</evidence>
<protein>
    <submittedName>
        <fullName evidence="1">Uncharacterized protein</fullName>
    </submittedName>
</protein>
<organism evidence="1 2">
    <name type="scientific">Colletotrichum cuscutae</name>
    <dbReference type="NCBI Taxonomy" id="1209917"/>
    <lineage>
        <taxon>Eukaryota</taxon>
        <taxon>Fungi</taxon>
        <taxon>Dikarya</taxon>
        <taxon>Ascomycota</taxon>
        <taxon>Pezizomycotina</taxon>
        <taxon>Sordariomycetes</taxon>
        <taxon>Hypocreomycetidae</taxon>
        <taxon>Glomerellales</taxon>
        <taxon>Glomerellaceae</taxon>
        <taxon>Colletotrichum</taxon>
        <taxon>Colletotrichum acutatum species complex</taxon>
    </lineage>
</organism>